<sequence length="39" mass="4611">MDLALPTMTDGSKIRRKRRTRFFTQPEDRLPLLAESSLY</sequence>
<accession>A0A563VW61</accession>
<proteinExistence type="predicted"/>
<protein>
    <submittedName>
        <fullName evidence="1">Uncharacterized protein</fullName>
    </submittedName>
</protein>
<reference evidence="1 2" key="1">
    <citation type="submission" date="2019-01" db="EMBL/GenBank/DDBJ databases">
        <authorList>
            <person name="Brito A."/>
        </authorList>
    </citation>
    <scope>NUCLEOTIDE SEQUENCE [LARGE SCALE GENOMIC DNA]</scope>
    <source>
        <strain evidence="1">1</strain>
    </source>
</reference>
<dbReference type="AlphaFoldDB" id="A0A563VW61"/>
<name>A0A563VW61_9CYAN</name>
<organism evidence="1 2">
    <name type="scientific">Hyella patelloides LEGE 07179</name>
    <dbReference type="NCBI Taxonomy" id="945734"/>
    <lineage>
        <taxon>Bacteria</taxon>
        <taxon>Bacillati</taxon>
        <taxon>Cyanobacteriota</taxon>
        <taxon>Cyanophyceae</taxon>
        <taxon>Pleurocapsales</taxon>
        <taxon>Hyellaceae</taxon>
        <taxon>Hyella</taxon>
    </lineage>
</organism>
<keyword evidence="2" id="KW-1185">Reference proteome</keyword>
<dbReference type="EMBL" id="CAACVJ010000283">
    <property type="protein sequence ID" value="VEP15627.1"/>
    <property type="molecule type" value="Genomic_DNA"/>
</dbReference>
<gene>
    <name evidence="1" type="ORF">H1P_3530003</name>
</gene>
<evidence type="ECO:0000313" key="2">
    <source>
        <dbReference type="Proteomes" id="UP000320055"/>
    </source>
</evidence>
<dbReference type="Proteomes" id="UP000320055">
    <property type="component" value="Unassembled WGS sequence"/>
</dbReference>
<evidence type="ECO:0000313" key="1">
    <source>
        <dbReference type="EMBL" id="VEP15627.1"/>
    </source>
</evidence>